<feature type="region of interest" description="Disordered" evidence="1">
    <location>
        <begin position="2155"/>
        <end position="2198"/>
    </location>
</feature>
<dbReference type="OrthoDB" id="10054471at2759"/>
<evidence type="ECO:0000259" key="2">
    <source>
        <dbReference type="Pfam" id="PF12509"/>
    </source>
</evidence>
<dbReference type="Proteomes" id="UP000694569">
    <property type="component" value="Unplaced"/>
</dbReference>
<feature type="region of interest" description="Disordered" evidence="1">
    <location>
        <begin position="1441"/>
        <end position="1466"/>
    </location>
</feature>
<dbReference type="GO" id="GO:0007130">
    <property type="term" value="P:synaptonemal complex assembly"/>
    <property type="evidence" value="ECO:0007669"/>
    <property type="project" value="TreeGrafter"/>
</dbReference>
<feature type="compositionally biased region" description="Polar residues" evidence="1">
    <location>
        <begin position="571"/>
        <end position="587"/>
    </location>
</feature>
<dbReference type="PANTHER" id="PTHR22380">
    <property type="entry name" value="TESTIS-EXPRESSED PROTEIN 15"/>
    <property type="match status" value="1"/>
</dbReference>
<evidence type="ECO:0000256" key="1">
    <source>
        <dbReference type="SAM" id="MobiDB-lite"/>
    </source>
</evidence>
<proteinExistence type="predicted"/>
<evidence type="ECO:0000313" key="5">
    <source>
        <dbReference type="Proteomes" id="UP000694569"/>
    </source>
</evidence>
<dbReference type="Ensembl" id="ENSLLET00000017143.1">
    <property type="protein sequence ID" value="ENSLLEP00000016515.1"/>
    <property type="gene ID" value="ENSLLEG00000010513.1"/>
</dbReference>
<dbReference type="PANTHER" id="PTHR22380:SF1">
    <property type="entry name" value="TESTIS-EXPRESSED PROTEIN 15"/>
    <property type="match status" value="1"/>
</dbReference>
<sequence length="2332" mass="265660">MDTTSLQKFTIPKIKRSFDKACHVRRLTSRREYTDVQNTLNGARLDIGCELTKYWKFGNAKLVTNSDLEKTFFLKRSEMREVGRHGRELEVNFCFLVLPHQSAMNICDHGLNTNNLPFKLLGNPLMGVYLFRYIDVALNYSQKHSIVNTTIVIFKVIFGKIKKVHVNKPSKMKAALDPTPNFDSHISKKAPTLSDPLEEQISNSLVYLYEYDMSFKSVVKPRHCLPYAVIPATVIEQKPIIVSSITPLKVQHKPLSLGKEKLMNCTVAKRIGKGKDATIIYENIQVRTPVVDTLSHTTNTISCLGDIVASNLCHDLGPVNEKIVSQEQDAFKTIEATCPFNKETAELEYVVSTSMVITSKSIKDPRLLKRTDKDISKPINPNLIAQLDPNILFKNDILCDIEKCVSVGELYPNLEENLKTNSLYLSFEEARIFHEQFRRKDKTLCYFVEPYNKTRQSKMECLQTKDDSEGSEILKQSSIYTQSYRHGIKQIENEKEEHPQAHNSLGKKQVCDKSKQLSLLNTLYEDVLQKQDSDHDAEHAQHVYSQTFGLSKNSSKMETSQKCEQQDYFDENNTSEMSPTRSQNRKNLCTRRSKSTHYLKKNNTSTYLDATPNHCTDINKINQTTISSEQKLSLHERHNACALFNREDTIKTENYLSKMDLIERESSDTSGKITGEPYTNICKIKDRSFLMAIEQYHEESTISKISTHSLEDKIACSKTNDLKALSCSHNYDKEESLKMTLKETYLPKEFDSITSVRQPDKKQTVPKNHLGCAKRRPDESQNALNDKKERVKNETRDKRTTSLQHQNSNIDTTQKKHTQKTPSSSETKMRDTVLGKEELFSPSHENGSLAICVTTKNCFSTMECKDDVSQFPTSEIKNVDDKDKIVNTNEVVPDVKNINLSKKYPNENNVLPVSLSKNDEVNIPCEIEKLSLEPIETKALLTSTKIGIHTSQVNELVTQDSENVDIKSLEDGMNQLSTISSDAYISNTCEELSDIQKLESQIDWYGLFGIDSHVTEHCKLSKSSHQLYFYKAKKQKELGGLRIFPDMQISIRNNVFDTLHTLELHDSLKKQTKHKFEKNNDESNDQVTQSPIKVVTQSPNSCEILQSSIEKVSIEAKDVHLAELFDSTRAEGTSQSDVKDDKSNGIDYTPRDSSETGHQTVYVTPENKQERLPIKKKRLSNKNLPKFVFKRSVGRIRKFSQSEENIKSVLNMLSDEATSCKSKRISKKLDRAILHLRKAHKRVQKSLQLVERRNSAKSPSAVGTSELEVNNTKHCPSEEITACKEVNIKTTQCDINVKKIASNICDSHSKIKPKKSVPADTKCLLLSMEDVNGLSKHNPQLTNAITLLPSLLCSSVMKDWPSNCSRNQLSVKDVSHLPDCKQSNKENTLPLSFSHVPDKNTTAELCVDPSVEVSVFHNTDLSEKDPLHASTVTNLTMDKKSYKDPLNQDEDISKTQYVPPKLESKSTSPLKQLSRLLRDADETDSLQSLHHCRLICKDMLPTFIHAFEKKQNCTFTDVIIDRKMLVKRNIHVSFKNVLRSCAIEALIELQMILETIQFIENRIHYLQKEQTFRSLLWYDSSLYTELIAGESGYQQQSHLYREFQKKLKRNALLTLQTHHTQICDVIQSIQEKNSSYYVFLKYRREIEECEAVLNNCCDHSEFSLSVPLSCGVHIGDTIGDLEKLQKNTFELIKNFAILPKCDPGKQEHALCLLEIISAKMNFIKSSEFIPMQLSLFGIEHLLFDAAKRLVLKQQSSYTGPQKASCITKDFMFSVNHYALSKLYELYGTPSEEMMPVQEKDGLSGAESLSKGVSFHPQHSVCYVGKIIDQARCAEPQLLKQMIHDCKQHLETLLKYFQILQECDANQIIITRRNLLESAEKEDQLKILLKPEAVETYIEIGMTYETLHFIMSLMASQKNKKRFRGLLYYDNSLFNDLIKSQHQMKSYLQGDIIAKAVDVIDHTISDIKTELEIISNFSESVNYTYALQIMTRELSELSELKNFTLNTKSEMNTYIHFSPFVASVHYGSMPSELDHNYNQFSELLDILMSAPKKDLGKMAHTIKVMKTIEMMKDAVFKKSAFEIIICQMETGSCNLDVTATDMNKNNPDQSPRKREKNCITWSDQEDELTAKKKKVINQQSTSTFVTEEQNILTATIRAKGDDANNKRSTNNDSQDSQGSENMDLESSNSEGQGTEEDSSYLHQGEHNICNEWSNHSLVPLNGSNNQFFSTSNPWYYSLYFWYQNGSNTDVVTESYQGVSHDMQQSIPYSGSPLFSMQNSYATNQSYSDIASQIQSSHLPTTGTLTTGMTYNYTTPSSSFLYDPTLRGAWSWGH</sequence>
<feature type="compositionally biased region" description="Basic and acidic residues" evidence="1">
    <location>
        <begin position="1137"/>
        <end position="1155"/>
    </location>
</feature>
<dbReference type="InterPro" id="IPR032765">
    <property type="entry name" value="TEX15_dom"/>
</dbReference>
<feature type="domain" description="TASOR pseudo-PARP" evidence="2">
    <location>
        <begin position="78"/>
        <end position="226"/>
    </location>
</feature>
<feature type="region of interest" description="Disordered" evidence="1">
    <location>
        <begin position="1130"/>
        <end position="1158"/>
    </location>
</feature>
<dbReference type="Pfam" id="PF15326">
    <property type="entry name" value="TEX15"/>
    <property type="match status" value="2"/>
</dbReference>
<name>A0A8C5MSL9_9ANUR</name>
<feature type="region of interest" description="Disordered" evidence="1">
    <location>
        <begin position="753"/>
        <end position="831"/>
    </location>
</feature>
<feature type="domain" description="Testis expressed sequence 15" evidence="3">
    <location>
        <begin position="1755"/>
        <end position="1941"/>
    </location>
</feature>
<feature type="compositionally biased region" description="Polar residues" evidence="1">
    <location>
        <begin position="2165"/>
        <end position="2191"/>
    </location>
</feature>
<protein>
    <submittedName>
        <fullName evidence="4">Uncharacterized protein</fullName>
    </submittedName>
</protein>
<feature type="compositionally biased region" description="Basic and acidic residues" evidence="1">
    <location>
        <begin position="775"/>
        <end position="800"/>
    </location>
</feature>
<keyword evidence="5" id="KW-1185">Reference proteome</keyword>
<feature type="region of interest" description="Disordered" evidence="1">
    <location>
        <begin position="1073"/>
        <end position="1093"/>
    </location>
</feature>
<feature type="region of interest" description="Disordered" evidence="1">
    <location>
        <begin position="570"/>
        <end position="594"/>
    </location>
</feature>
<dbReference type="InterPro" id="IPR022188">
    <property type="entry name" value="TASOR_DUF3715"/>
</dbReference>
<feature type="compositionally biased region" description="Polar residues" evidence="1">
    <location>
        <begin position="801"/>
        <end position="812"/>
    </location>
</feature>
<evidence type="ECO:0000313" key="4">
    <source>
        <dbReference type="Ensembl" id="ENSLLEP00000016515.1"/>
    </source>
</evidence>
<reference evidence="4" key="1">
    <citation type="submission" date="2025-08" db="UniProtKB">
        <authorList>
            <consortium name="Ensembl"/>
        </authorList>
    </citation>
    <scope>IDENTIFICATION</scope>
</reference>
<organism evidence="4 5">
    <name type="scientific">Leptobrachium leishanense</name>
    <name type="common">Leishan spiny toad</name>
    <dbReference type="NCBI Taxonomy" id="445787"/>
    <lineage>
        <taxon>Eukaryota</taxon>
        <taxon>Metazoa</taxon>
        <taxon>Chordata</taxon>
        <taxon>Craniata</taxon>
        <taxon>Vertebrata</taxon>
        <taxon>Euteleostomi</taxon>
        <taxon>Amphibia</taxon>
        <taxon>Batrachia</taxon>
        <taxon>Anura</taxon>
        <taxon>Pelobatoidea</taxon>
        <taxon>Megophryidae</taxon>
        <taxon>Leptobrachium</taxon>
    </lineage>
</organism>
<evidence type="ECO:0000259" key="3">
    <source>
        <dbReference type="Pfam" id="PF15326"/>
    </source>
</evidence>
<dbReference type="GO" id="GO:0005634">
    <property type="term" value="C:nucleus"/>
    <property type="evidence" value="ECO:0007669"/>
    <property type="project" value="TreeGrafter"/>
</dbReference>
<dbReference type="Pfam" id="PF12509">
    <property type="entry name" value="DUF3715"/>
    <property type="match status" value="1"/>
</dbReference>
<feature type="domain" description="Testis expressed sequence 15" evidence="3">
    <location>
        <begin position="1463"/>
        <end position="1625"/>
    </location>
</feature>
<dbReference type="SUPFAM" id="SSF56399">
    <property type="entry name" value="ADP-ribosylation"/>
    <property type="match status" value="1"/>
</dbReference>
<dbReference type="GO" id="GO:0007140">
    <property type="term" value="P:male meiotic nuclear division"/>
    <property type="evidence" value="ECO:0007669"/>
    <property type="project" value="InterPro"/>
</dbReference>
<dbReference type="GeneTree" id="ENSGT00390000006260"/>
<reference evidence="4" key="2">
    <citation type="submission" date="2025-09" db="UniProtKB">
        <authorList>
            <consortium name="Ensembl"/>
        </authorList>
    </citation>
    <scope>IDENTIFICATION</scope>
</reference>
<dbReference type="InterPro" id="IPR026616">
    <property type="entry name" value="TEX15"/>
</dbReference>
<accession>A0A8C5MSL9</accession>
<dbReference type="GO" id="GO:0010569">
    <property type="term" value="P:regulation of double-strand break repair via homologous recombination"/>
    <property type="evidence" value="ECO:0007669"/>
    <property type="project" value="InterPro"/>
</dbReference>